<keyword evidence="4 9" id="KW-0479">Metal-binding</keyword>
<dbReference type="GO" id="GO:0008270">
    <property type="term" value="F:zinc ion binding"/>
    <property type="evidence" value="ECO:0007669"/>
    <property type="project" value="UniProtKB-KW"/>
</dbReference>
<dbReference type="EC" id="2.3.2.27" evidence="9"/>
<keyword evidence="3 9" id="KW-0808">Transferase</keyword>
<accession>A0AAD8MIA6</accession>
<evidence type="ECO:0000259" key="11">
    <source>
        <dbReference type="PROSITE" id="PS50089"/>
    </source>
</evidence>
<keyword evidence="6 9" id="KW-0833">Ubl conjugation pathway</keyword>
<keyword evidence="7 9" id="KW-0862">Zinc</keyword>
<dbReference type="InterPro" id="IPR001841">
    <property type="entry name" value="Znf_RING"/>
</dbReference>
<keyword evidence="13" id="KW-1185">Reference proteome</keyword>
<evidence type="ECO:0000256" key="9">
    <source>
        <dbReference type="RuleBase" id="RU369090"/>
    </source>
</evidence>
<comment type="function">
    <text evidence="9">E3 ubiquitin-protein ligase.</text>
</comment>
<evidence type="ECO:0000256" key="7">
    <source>
        <dbReference type="ARBA" id="ARBA00022833"/>
    </source>
</evidence>
<dbReference type="SMART" id="SM00184">
    <property type="entry name" value="RING"/>
    <property type="match status" value="1"/>
</dbReference>
<protein>
    <recommendedName>
        <fullName evidence="9">E3 ubiquitin-protein ligase RMA</fullName>
        <ecNumber evidence="9">2.3.2.27</ecNumber>
    </recommendedName>
    <alternativeName>
        <fullName evidence="9">Protein RING membrane-anchor</fullName>
    </alternativeName>
    <alternativeName>
        <fullName evidence="9">RING-type E3 ubiquitin transferase RMA</fullName>
    </alternativeName>
</protein>
<evidence type="ECO:0000256" key="6">
    <source>
        <dbReference type="ARBA" id="ARBA00022786"/>
    </source>
</evidence>
<evidence type="ECO:0000313" key="13">
    <source>
        <dbReference type="Proteomes" id="UP001237642"/>
    </source>
</evidence>
<evidence type="ECO:0000256" key="5">
    <source>
        <dbReference type="ARBA" id="ARBA00022771"/>
    </source>
</evidence>
<name>A0AAD8MIA6_9APIA</name>
<comment type="catalytic activity">
    <reaction evidence="1 9">
        <text>S-ubiquitinyl-[E2 ubiquitin-conjugating enzyme]-L-cysteine + [acceptor protein]-L-lysine = [E2 ubiquitin-conjugating enzyme]-L-cysteine + N(6)-ubiquitinyl-[acceptor protein]-L-lysine.</text>
        <dbReference type="EC" id="2.3.2.27"/>
    </reaction>
</comment>
<dbReference type="InterPro" id="IPR045103">
    <property type="entry name" value="RNF5/RNF185-like"/>
</dbReference>
<dbReference type="Pfam" id="PF13445">
    <property type="entry name" value="zf-RING_UBOX"/>
    <property type="match status" value="1"/>
</dbReference>
<comment type="pathway">
    <text evidence="2 9">Protein modification; protein ubiquitination.</text>
</comment>
<feature type="domain" description="RING-type" evidence="11">
    <location>
        <begin position="131"/>
        <end position="173"/>
    </location>
</feature>
<evidence type="ECO:0000313" key="12">
    <source>
        <dbReference type="EMBL" id="KAK1373804.1"/>
    </source>
</evidence>
<gene>
    <name evidence="12" type="ORF">POM88_029997</name>
</gene>
<dbReference type="InterPro" id="IPR027370">
    <property type="entry name" value="Znf-RING_euk"/>
</dbReference>
<organism evidence="12 13">
    <name type="scientific">Heracleum sosnowskyi</name>
    <dbReference type="NCBI Taxonomy" id="360622"/>
    <lineage>
        <taxon>Eukaryota</taxon>
        <taxon>Viridiplantae</taxon>
        <taxon>Streptophyta</taxon>
        <taxon>Embryophyta</taxon>
        <taxon>Tracheophyta</taxon>
        <taxon>Spermatophyta</taxon>
        <taxon>Magnoliopsida</taxon>
        <taxon>eudicotyledons</taxon>
        <taxon>Gunneridae</taxon>
        <taxon>Pentapetalae</taxon>
        <taxon>asterids</taxon>
        <taxon>campanulids</taxon>
        <taxon>Apiales</taxon>
        <taxon>Apiaceae</taxon>
        <taxon>Apioideae</taxon>
        <taxon>apioid superclade</taxon>
        <taxon>Tordylieae</taxon>
        <taxon>Tordyliinae</taxon>
        <taxon>Heracleum</taxon>
    </lineage>
</organism>
<dbReference type="Proteomes" id="UP001237642">
    <property type="component" value="Unassembled WGS sequence"/>
</dbReference>
<evidence type="ECO:0000256" key="8">
    <source>
        <dbReference type="PROSITE-ProRule" id="PRU00175"/>
    </source>
</evidence>
<dbReference type="InterPro" id="IPR013083">
    <property type="entry name" value="Znf_RING/FYVE/PHD"/>
</dbReference>
<dbReference type="SUPFAM" id="SSF57850">
    <property type="entry name" value="RING/U-box"/>
    <property type="match status" value="1"/>
</dbReference>
<evidence type="ECO:0000256" key="1">
    <source>
        <dbReference type="ARBA" id="ARBA00000900"/>
    </source>
</evidence>
<comment type="domain">
    <text evidence="9">The RING-type zinc finger domain is responsible for E3 ligase activity.</text>
</comment>
<dbReference type="PROSITE" id="PS50089">
    <property type="entry name" value="ZF_RING_2"/>
    <property type="match status" value="1"/>
</dbReference>
<sequence>MMDDGSDNEAAVDGMVMGLDLNREPVAVSSVVWGPPPEDTQVRIEDRLRQLEEVSARARQRQRWRQTRNFMAESSSFVGYEARGGVEGGMRNGEERVVGCKRDSSHLVANALGMDLDTKKDNGDSGGSFDCNICLDMAKEPVVTCCGHLFCWACFYQFSVDSNSNSKECPVCRGEVTDASITPIYGNGSYTRLAETETETGLKIPPRPPAHRVESVRQQRVNQRITHIPVAEALRRIRISMGAVNEQEAAYEVPGEQPTQQNLQTANASSGTTSPVLRNAEVGGTWRLRSRQFSRVLSESAASLSSVSSALSNAERLVEDLETYIHGRLLRRTDSHFRQVTSGDIFSNSAAAVQTALHTVDSSSEANLVVNLPSISGTHNASVAVLESGAAVEGDLTMSRPSSSRRRIGASRTSDVDSGVSRESRRRRLRRKSMDTMFFWIERKQQKVQVEESWLETSCSQHFSSSLGISCYLRAWWIHICRYPLNFALLCLVPRVFGPYEYVGNTTMAQKA</sequence>
<dbReference type="Gene3D" id="3.30.40.10">
    <property type="entry name" value="Zinc/RING finger domain, C3HC4 (zinc finger)"/>
    <property type="match status" value="1"/>
</dbReference>
<feature type="region of interest" description="Disordered" evidence="10">
    <location>
        <begin position="396"/>
        <end position="427"/>
    </location>
</feature>
<reference evidence="12" key="1">
    <citation type="submission" date="2023-02" db="EMBL/GenBank/DDBJ databases">
        <title>Genome of toxic invasive species Heracleum sosnowskyi carries increased number of genes despite the absence of recent whole-genome duplications.</title>
        <authorList>
            <person name="Schelkunov M."/>
            <person name="Shtratnikova V."/>
            <person name="Makarenko M."/>
            <person name="Klepikova A."/>
            <person name="Omelchenko D."/>
            <person name="Novikova G."/>
            <person name="Obukhova E."/>
            <person name="Bogdanov V."/>
            <person name="Penin A."/>
            <person name="Logacheva M."/>
        </authorList>
    </citation>
    <scope>NUCLEOTIDE SEQUENCE</scope>
    <source>
        <strain evidence="12">Hsosn_3</strain>
        <tissue evidence="12">Leaf</tissue>
    </source>
</reference>
<dbReference type="PANTHER" id="PTHR12313">
    <property type="entry name" value="E3 UBIQUITIN-PROTEIN LIGASE RNF5-RELATED"/>
    <property type="match status" value="1"/>
</dbReference>
<keyword evidence="9" id="KW-0256">Endoplasmic reticulum</keyword>
<dbReference type="GO" id="GO:0061630">
    <property type="term" value="F:ubiquitin protein ligase activity"/>
    <property type="evidence" value="ECO:0007669"/>
    <property type="project" value="UniProtKB-UniRule"/>
</dbReference>
<dbReference type="GO" id="GO:0005789">
    <property type="term" value="C:endoplasmic reticulum membrane"/>
    <property type="evidence" value="ECO:0007669"/>
    <property type="project" value="UniProtKB-SubCell"/>
</dbReference>
<evidence type="ECO:0000256" key="3">
    <source>
        <dbReference type="ARBA" id="ARBA00022679"/>
    </source>
</evidence>
<keyword evidence="5 8" id="KW-0863">Zinc-finger</keyword>
<comment type="subcellular location">
    <subcellularLocation>
        <location evidence="9">Endoplasmic reticulum membrane</location>
        <topology evidence="9">Single-pass type IV membrane protein</topology>
    </subcellularLocation>
</comment>
<evidence type="ECO:0000256" key="4">
    <source>
        <dbReference type="ARBA" id="ARBA00022723"/>
    </source>
</evidence>
<dbReference type="EMBL" id="JAUIZM010000007">
    <property type="protein sequence ID" value="KAK1373804.1"/>
    <property type="molecule type" value="Genomic_DNA"/>
</dbReference>
<reference evidence="12" key="2">
    <citation type="submission" date="2023-05" db="EMBL/GenBank/DDBJ databases">
        <authorList>
            <person name="Schelkunov M.I."/>
        </authorList>
    </citation>
    <scope>NUCLEOTIDE SEQUENCE</scope>
    <source>
        <strain evidence="12">Hsosn_3</strain>
        <tissue evidence="12">Leaf</tissue>
    </source>
</reference>
<comment type="caution">
    <text evidence="12">The sequence shown here is derived from an EMBL/GenBank/DDBJ whole genome shotgun (WGS) entry which is preliminary data.</text>
</comment>
<evidence type="ECO:0000256" key="2">
    <source>
        <dbReference type="ARBA" id="ARBA00004906"/>
    </source>
</evidence>
<dbReference type="CDD" id="cd16534">
    <property type="entry name" value="RING-HC_RNF5-like"/>
    <property type="match status" value="1"/>
</dbReference>
<dbReference type="GO" id="GO:0006511">
    <property type="term" value="P:ubiquitin-dependent protein catabolic process"/>
    <property type="evidence" value="ECO:0007669"/>
    <property type="project" value="UniProtKB-UniRule"/>
</dbReference>
<proteinExistence type="predicted"/>
<dbReference type="AlphaFoldDB" id="A0AAD8MIA6"/>
<evidence type="ECO:0000256" key="10">
    <source>
        <dbReference type="SAM" id="MobiDB-lite"/>
    </source>
</evidence>